<evidence type="ECO:0000313" key="2">
    <source>
        <dbReference type="Proteomes" id="UP001209737"/>
    </source>
</evidence>
<proteinExistence type="predicted"/>
<dbReference type="RefSeq" id="WP_265374712.1">
    <property type="nucleotide sequence ID" value="NZ_JAMQPV010000001.1"/>
</dbReference>
<organism evidence="1 2">
    <name type="scientific">Leptospira limi</name>
    <dbReference type="NCBI Taxonomy" id="2950023"/>
    <lineage>
        <taxon>Bacteria</taxon>
        <taxon>Pseudomonadati</taxon>
        <taxon>Spirochaetota</taxon>
        <taxon>Spirochaetia</taxon>
        <taxon>Leptospirales</taxon>
        <taxon>Leptospiraceae</taxon>
        <taxon>Leptospira</taxon>
    </lineage>
</organism>
<protein>
    <recommendedName>
        <fullName evidence="3">Lipoprotein</fullName>
    </recommendedName>
</protein>
<reference evidence="1 2" key="1">
    <citation type="submission" date="2022-06" db="EMBL/GenBank/DDBJ databases">
        <title>Leptospira isolates from biofilms formed at urban environments.</title>
        <authorList>
            <person name="Ribeiro P.S."/>
            <person name="Sousa T."/>
            <person name="Carvalho N."/>
            <person name="Aburjaile F."/>
            <person name="Neves F."/>
            <person name="Oliveira D."/>
            <person name="Blanco L."/>
            <person name="Lima J."/>
            <person name="Costa F."/>
            <person name="Brenig B."/>
            <person name="Soares S."/>
            <person name="Ramos R."/>
            <person name="Goes-Neto A."/>
            <person name="Matiuzzi M."/>
            <person name="Azevedo V."/>
            <person name="Ristow P."/>
        </authorList>
    </citation>
    <scope>NUCLEOTIDE SEQUENCE [LARGE SCALE GENOMIC DNA]</scope>
    <source>
        <strain evidence="1 2">VSF25</strain>
    </source>
</reference>
<gene>
    <name evidence="1" type="ORF">ND812_06075</name>
</gene>
<keyword evidence="2" id="KW-1185">Reference proteome</keyword>
<name>A0ABT3LVA0_9LEPT</name>
<evidence type="ECO:0000313" key="1">
    <source>
        <dbReference type="EMBL" id="MCW7461650.1"/>
    </source>
</evidence>
<dbReference type="EMBL" id="JAMQPV010000001">
    <property type="protein sequence ID" value="MCW7461650.1"/>
    <property type="molecule type" value="Genomic_DNA"/>
</dbReference>
<accession>A0ABT3LVA0</accession>
<dbReference type="Proteomes" id="UP001209737">
    <property type="component" value="Unassembled WGS sequence"/>
</dbReference>
<comment type="caution">
    <text evidence="1">The sequence shown here is derived from an EMBL/GenBank/DDBJ whole genome shotgun (WGS) entry which is preliminary data.</text>
</comment>
<sequence>MISTFRINLLFIVSVFLLFFNCSRYVYESTYTIRTDNVKTADDHWNELVSKKTNPKILLFGFHTYKISKSESTLLKNAQFAEVDYNTATYKFFKHGQYIDTQKADKTIPVKDLDLKRFVIEYLSKTEATGKVELEKILVPAKGKKDKFLIKKFDVDYIVMAIHLPYYHERTKAGINAVTGFFGIITLGLIPIYEASKAETFYVVFDKNLKYQNSFYYNRPYTIISALWMIPNEGFQTFFSQAEVPPENAYKIHVEEFERELLYQLTLKK</sequence>
<dbReference type="NCBIfam" id="NF047480">
    <property type="entry name" value="Lepto_Lp29"/>
    <property type="match status" value="1"/>
</dbReference>
<evidence type="ECO:0008006" key="3">
    <source>
        <dbReference type="Google" id="ProtNLM"/>
    </source>
</evidence>